<keyword evidence="4" id="KW-0235">DNA replication</keyword>
<feature type="domain" description="Nudix hydrolase" evidence="13">
    <location>
        <begin position="13"/>
        <end position="147"/>
    </location>
</feature>
<dbReference type="PANTHER" id="PTHR47707:SF1">
    <property type="entry name" value="NUDIX HYDROLASE FAMILY PROTEIN"/>
    <property type="match status" value="1"/>
</dbReference>
<evidence type="ECO:0000313" key="14">
    <source>
        <dbReference type="EMBL" id="CCI52092.1"/>
    </source>
</evidence>
<evidence type="ECO:0000256" key="8">
    <source>
        <dbReference type="ARBA" id="ARBA00022842"/>
    </source>
</evidence>
<reference evidence="14 15" key="1">
    <citation type="journal article" date="2013" name="ISME J.">
        <title>A metabolic model for members of the genus Tetrasphaera involved in enhanced biological phosphorus removal.</title>
        <authorList>
            <person name="Kristiansen R."/>
            <person name="Nguyen H.T.T."/>
            <person name="Saunders A.M."/>
            <person name="Nielsen J.L."/>
            <person name="Wimmer R."/>
            <person name="Le V.Q."/>
            <person name="McIlroy S.J."/>
            <person name="Petrovski S."/>
            <person name="Seviour R.J."/>
            <person name="Calteau A."/>
            <person name="Nielsen K.L."/>
            <person name="Nielsen P.H."/>
        </authorList>
    </citation>
    <scope>NUCLEOTIDE SEQUENCE [LARGE SCALE GENOMIC DNA]</scope>
    <source>
        <strain evidence="14 15">Ben 74</strain>
    </source>
</reference>
<accession>A0A077MB64</accession>
<dbReference type="PROSITE" id="PS00893">
    <property type="entry name" value="NUDIX_BOX"/>
    <property type="match status" value="1"/>
</dbReference>
<proteinExistence type="inferred from homology"/>
<keyword evidence="15" id="KW-1185">Reference proteome</keyword>
<evidence type="ECO:0000256" key="3">
    <source>
        <dbReference type="ARBA" id="ARBA00022457"/>
    </source>
</evidence>
<dbReference type="GO" id="GO:0006260">
    <property type="term" value="P:DNA replication"/>
    <property type="evidence" value="ECO:0007669"/>
    <property type="project" value="UniProtKB-KW"/>
</dbReference>
<dbReference type="EMBL" id="CAJC01000050">
    <property type="protein sequence ID" value="CCI52092.1"/>
    <property type="molecule type" value="Genomic_DNA"/>
</dbReference>
<keyword evidence="3" id="KW-0515">Mutator protein</keyword>
<protein>
    <recommendedName>
        <fullName evidence="11">8-oxo-dGTP diphosphatase</fullName>
        <ecNumber evidence="11">3.6.1.55</ecNumber>
    </recommendedName>
</protein>
<comment type="caution">
    <text evidence="14">The sequence shown here is derived from an EMBL/GenBank/DDBJ whole genome shotgun (WGS) entry which is preliminary data.</text>
</comment>
<dbReference type="RefSeq" id="WP_048548260.1">
    <property type="nucleotide sequence ID" value="NZ_HF571038.1"/>
</dbReference>
<dbReference type="PRINTS" id="PR00502">
    <property type="entry name" value="NUDIXFAMILY"/>
</dbReference>
<evidence type="ECO:0000259" key="13">
    <source>
        <dbReference type="PROSITE" id="PS51462"/>
    </source>
</evidence>
<dbReference type="AlphaFoldDB" id="A0A077MB64"/>
<dbReference type="GO" id="GO:0008413">
    <property type="term" value="F:8-oxo-7,8-dihydroguanosine triphosphate pyrophosphatase activity"/>
    <property type="evidence" value="ECO:0007669"/>
    <property type="project" value="TreeGrafter"/>
</dbReference>
<evidence type="ECO:0000256" key="4">
    <source>
        <dbReference type="ARBA" id="ARBA00022705"/>
    </source>
</evidence>
<dbReference type="Gene3D" id="3.90.79.10">
    <property type="entry name" value="Nucleoside Triphosphate Pyrophosphohydrolase"/>
    <property type="match status" value="1"/>
</dbReference>
<name>A0A077MB64_9MICO</name>
<dbReference type="InterPro" id="IPR015797">
    <property type="entry name" value="NUDIX_hydrolase-like_dom_sf"/>
</dbReference>
<dbReference type="InterPro" id="IPR000086">
    <property type="entry name" value="NUDIX_hydrolase_dom"/>
</dbReference>
<dbReference type="GO" id="GO:0035539">
    <property type="term" value="F:8-oxo-7,8-dihydrodeoxyguanosine triphosphate pyrophosphatase activity"/>
    <property type="evidence" value="ECO:0007669"/>
    <property type="project" value="UniProtKB-EC"/>
</dbReference>
<dbReference type="STRING" id="1193518.BN13_1430004"/>
<keyword evidence="9" id="KW-0234">DNA repair</keyword>
<keyword evidence="7 12" id="KW-0378">Hydrolase</keyword>
<evidence type="ECO:0000256" key="7">
    <source>
        <dbReference type="ARBA" id="ARBA00022801"/>
    </source>
</evidence>
<dbReference type="InterPro" id="IPR020476">
    <property type="entry name" value="Nudix_hydrolase"/>
</dbReference>
<evidence type="ECO:0000256" key="10">
    <source>
        <dbReference type="ARBA" id="ARBA00035861"/>
    </source>
</evidence>
<dbReference type="GO" id="GO:0044716">
    <property type="term" value="F:8-oxo-GDP phosphatase activity"/>
    <property type="evidence" value="ECO:0007669"/>
    <property type="project" value="TreeGrafter"/>
</dbReference>
<organism evidence="14 15">
    <name type="scientific">Nostocoides jenkinsii Ben 74</name>
    <dbReference type="NCBI Taxonomy" id="1193518"/>
    <lineage>
        <taxon>Bacteria</taxon>
        <taxon>Bacillati</taxon>
        <taxon>Actinomycetota</taxon>
        <taxon>Actinomycetes</taxon>
        <taxon>Micrococcales</taxon>
        <taxon>Intrasporangiaceae</taxon>
        <taxon>Nostocoides</taxon>
    </lineage>
</organism>
<keyword evidence="6" id="KW-0227">DNA damage</keyword>
<evidence type="ECO:0000256" key="5">
    <source>
        <dbReference type="ARBA" id="ARBA00022723"/>
    </source>
</evidence>
<comment type="similarity">
    <text evidence="2 12">Belongs to the Nudix hydrolase family.</text>
</comment>
<dbReference type="GO" id="GO:0046872">
    <property type="term" value="F:metal ion binding"/>
    <property type="evidence" value="ECO:0007669"/>
    <property type="project" value="UniProtKB-KW"/>
</dbReference>
<evidence type="ECO:0000256" key="9">
    <source>
        <dbReference type="ARBA" id="ARBA00023204"/>
    </source>
</evidence>
<evidence type="ECO:0000256" key="2">
    <source>
        <dbReference type="ARBA" id="ARBA00005582"/>
    </source>
</evidence>
<dbReference type="Pfam" id="PF00293">
    <property type="entry name" value="NUDIX"/>
    <property type="match status" value="1"/>
</dbReference>
<keyword evidence="5" id="KW-0479">Metal-binding</keyword>
<dbReference type="InterPro" id="IPR020084">
    <property type="entry name" value="NUDIX_hydrolase_CS"/>
</dbReference>
<keyword evidence="8" id="KW-0460">Magnesium</keyword>
<evidence type="ECO:0000256" key="11">
    <source>
        <dbReference type="ARBA" id="ARBA00038905"/>
    </source>
</evidence>
<evidence type="ECO:0000313" key="15">
    <source>
        <dbReference type="Proteomes" id="UP000035720"/>
    </source>
</evidence>
<dbReference type="EC" id="3.6.1.55" evidence="11"/>
<dbReference type="SUPFAM" id="SSF55811">
    <property type="entry name" value="Nudix"/>
    <property type="match status" value="1"/>
</dbReference>
<dbReference type="CDD" id="cd03425">
    <property type="entry name" value="NUDIX_MutT_NudA_like"/>
    <property type="match status" value="1"/>
</dbReference>
<dbReference type="Proteomes" id="UP000035720">
    <property type="component" value="Unassembled WGS sequence"/>
</dbReference>
<dbReference type="GO" id="GO:0006281">
    <property type="term" value="P:DNA repair"/>
    <property type="evidence" value="ECO:0007669"/>
    <property type="project" value="UniProtKB-KW"/>
</dbReference>
<dbReference type="PROSITE" id="PS51462">
    <property type="entry name" value="NUDIX"/>
    <property type="match status" value="1"/>
</dbReference>
<dbReference type="GO" id="GO:0044715">
    <property type="term" value="F:8-oxo-dGDP phosphatase activity"/>
    <property type="evidence" value="ECO:0007669"/>
    <property type="project" value="TreeGrafter"/>
</dbReference>
<comment type="catalytic activity">
    <reaction evidence="10">
        <text>8-oxo-dGTP + H2O = 8-oxo-dGMP + diphosphate + H(+)</text>
        <dbReference type="Rhea" id="RHEA:31575"/>
        <dbReference type="ChEBI" id="CHEBI:15377"/>
        <dbReference type="ChEBI" id="CHEBI:15378"/>
        <dbReference type="ChEBI" id="CHEBI:33019"/>
        <dbReference type="ChEBI" id="CHEBI:63224"/>
        <dbReference type="ChEBI" id="CHEBI:77896"/>
        <dbReference type="EC" id="3.6.1.55"/>
    </reaction>
</comment>
<evidence type="ECO:0000256" key="1">
    <source>
        <dbReference type="ARBA" id="ARBA00001946"/>
    </source>
</evidence>
<evidence type="ECO:0000256" key="12">
    <source>
        <dbReference type="RuleBase" id="RU003476"/>
    </source>
</evidence>
<gene>
    <name evidence="14" type="primary">mutT</name>
    <name evidence="14" type="ORF">BN13_1430004</name>
</gene>
<sequence>MTPDEEIAPTEAAPIDVVGAVLVDSLARPTQVLAAQRTEPPELAGGWELPGGKVDPGESLVAALHRELREEIGVEVRLGDLLAGPSDGWWPLGPRYRMRVWLAEVARGIPAPIEEHAEVRWLTAEDVWSIPWLDADRPIIEAVLARGLGGPPRTQ</sequence>
<dbReference type="PANTHER" id="PTHR47707">
    <property type="entry name" value="8-OXO-DGTP DIPHOSPHATASE"/>
    <property type="match status" value="1"/>
</dbReference>
<evidence type="ECO:0000256" key="6">
    <source>
        <dbReference type="ARBA" id="ARBA00022763"/>
    </source>
</evidence>
<comment type="cofactor">
    <cofactor evidence="1">
        <name>Mg(2+)</name>
        <dbReference type="ChEBI" id="CHEBI:18420"/>
    </cofactor>
</comment>
<dbReference type="InterPro" id="IPR047127">
    <property type="entry name" value="MutT-like"/>
</dbReference>